<evidence type="ECO:0000256" key="1">
    <source>
        <dbReference type="ARBA" id="ARBA00022801"/>
    </source>
</evidence>
<keyword evidence="4" id="KW-1185">Reference proteome</keyword>
<keyword evidence="1" id="KW-0378">Hydrolase</keyword>
<accession>A0A3N7G9G1</accession>
<evidence type="ECO:0000259" key="2">
    <source>
        <dbReference type="Pfam" id="PF12697"/>
    </source>
</evidence>
<dbReference type="AlphaFoldDB" id="A0A3N7G9G1"/>
<organism evidence="3 4">
    <name type="scientific">Populus trichocarpa</name>
    <name type="common">Western balsam poplar</name>
    <name type="synonym">Populus balsamifera subsp. trichocarpa</name>
    <dbReference type="NCBI Taxonomy" id="3694"/>
    <lineage>
        <taxon>Eukaryota</taxon>
        <taxon>Viridiplantae</taxon>
        <taxon>Streptophyta</taxon>
        <taxon>Embryophyta</taxon>
        <taxon>Tracheophyta</taxon>
        <taxon>Spermatophyta</taxon>
        <taxon>Magnoliopsida</taxon>
        <taxon>eudicotyledons</taxon>
        <taxon>Gunneridae</taxon>
        <taxon>Pentapetalae</taxon>
        <taxon>rosids</taxon>
        <taxon>fabids</taxon>
        <taxon>Malpighiales</taxon>
        <taxon>Salicaceae</taxon>
        <taxon>Saliceae</taxon>
        <taxon>Populus</taxon>
    </lineage>
</organism>
<proteinExistence type="predicted"/>
<dbReference type="InterPro" id="IPR029058">
    <property type="entry name" value="AB_hydrolase_fold"/>
</dbReference>
<dbReference type="InParanoid" id="A0A3N7G9G1"/>
<dbReference type="GO" id="GO:0080032">
    <property type="term" value="F:methyl jasmonate esterase activity"/>
    <property type="evidence" value="ECO:0000318"/>
    <property type="project" value="GO_Central"/>
</dbReference>
<dbReference type="Gene3D" id="3.40.50.1820">
    <property type="entry name" value="alpha/beta hydrolase"/>
    <property type="match status" value="1"/>
</dbReference>
<reference evidence="3 4" key="1">
    <citation type="journal article" date="2006" name="Science">
        <title>The genome of black cottonwood, Populus trichocarpa (Torr. &amp; Gray).</title>
        <authorList>
            <person name="Tuskan G.A."/>
            <person name="Difazio S."/>
            <person name="Jansson S."/>
            <person name="Bohlmann J."/>
            <person name="Grigoriev I."/>
            <person name="Hellsten U."/>
            <person name="Putnam N."/>
            <person name="Ralph S."/>
            <person name="Rombauts S."/>
            <person name="Salamov A."/>
            <person name="Schein J."/>
            <person name="Sterck L."/>
            <person name="Aerts A."/>
            <person name="Bhalerao R.R."/>
            <person name="Bhalerao R.P."/>
            <person name="Blaudez D."/>
            <person name="Boerjan W."/>
            <person name="Brun A."/>
            <person name="Brunner A."/>
            <person name="Busov V."/>
            <person name="Campbell M."/>
            <person name="Carlson J."/>
            <person name="Chalot M."/>
            <person name="Chapman J."/>
            <person name="Chen G.L."/>
            <person name="Cooper D."/>
            <person name="Coutinho P.M."/>
            <person name="Couturier J."/>
            <person name="Covert S."/>
            <person name="Cronk Q."/>
            <person name="Cunningham R."/>
            <person name="Davis J."/>
            <person name="Degroeve S."/>
            <person name="Dejardin A."/>
            <person name="Depamphilis C."/>
            <person name="Detter J."/>
            <person name="Dirks B."/>
            <person name="Dubchak I."/>
            <person name="Duplessis S."/>
            <person name="Ehlting J."/>
            <person name="Ellis B."/>
            <person name="Gendler K."/>
            <person name="Goodstein D."/>
            <person name="Gribskov M."/>
            <person name="Grimwood J."/>
            <person name="Groover A."/>
            <person name="Gunter L."/>
            <person name="Hamberger B."/>
            <person name="Heinze B."/>
            <person name="Helariutta Y."/>
            <person name="Henrissat B."/>
            <person name="Holligan D."/>
            <person name="Holt R."/>
            <person name="Huang W."/>
            <person name="Islam-Faridi N."/>
            <person name="Jones S."/>
            <person name="Jones-Rhoades M."/>
            <person name="Jorgensen R."/>
            <person name="Joshi C."/>
            <person name="Kangasjarvi J."/>
            <person name="Karlsson J."/>
            <person name="Kelleher C."/>
            <person name="Kirkpatrick R."/>
            <person name="Kirst M."/>
            <person name="Kohler A."/>
            <person name="Kalluri U."/>
            <person name="Larimer F."/>
            <person name="Leebens-Mack J."/>
            <person name="Leple J.C."/>
            <person name="Locascio P."/>
            <person name="Lou Y."/>
            <person name="Lucas S."/>
            <person name="Martin F."/>
            <person name="Montanini B."/>
            <person name="Napoli C."/>
            <person name="Nelson D.R."/>
            <person name="Nelson C."/>
            <person name="Nieminen K."/>
            <person name="Nilsson O."/>
            <person name="Pereda V."/>
            <person name="Peter G."/>
            <person name="Philippe R."/>
            <person name="Pilate G."/>
            <person name="Poliakov A."/>
            <person name="Razumovskaya J."/>
            <person name="Richardson P."/>
            <person name="Rinaldi C."/>
            <person name="Ritland K."/>
            <person name="Rouze P."/>
            <person name="Ryaboy D."/>
            <person name="Schmutz J."/>
            <person name="Schrader J."/>
            <person name="Segerman B."/>
            <person name="Shin H."/>
            <person name="Siddiqui A."/>
            <person name="Sterky F."/>
            <person name="Terry A."/>
            <person name="Tsai C.J."/>
            <person name="Uberbacher E."/>
            <person name="Unneberg P."/>
            <person name="Vahala J."/>
            <person name="Wall K."/>
            <person name="Wessler S."/>
            <person name="Yang G."/>
            <person name="Yin T."/>
            <person name="Douglas C."/>
            <person name="Marra M."/>
            <person name="Sandberg G."/>
            <person name="Van de Peer Y."/>
            <person name="Rokhsar D."/>
        </authorList>
    </citation>
    <scope>NUCLEOTIDE SEQUENCE [LARGE SCALE GENOMIC DNA]</scope>
    <source>
        <strain evidence="4">cv. Nisqually</strain>
    </source>
</reference>
<dbReference type="GO" id="GO:0009694">
    <property type="term" value="P:jasmonic acid metabolic process"/>
    <property type="evidence" value="ECO:0000318"/>
    <property type="project" value="GO_Central"/>
</dbReference>
<evidence type="ECO:0000313" key="4">
    <source>
        <dbReference type="Proteomes" id="UP000006729"/>
    </source>
</evidence>
<dbReference type="InterPro" id="IPR045889">
    <property type="entry name" value="MES/HNL"/>
</dbReference>
<name>A0A3N7G9G1_POPTR</name>
<sequence length="290" mass="32312">MNEEAGLQKPHFVLVHGACHGAWCWYKIRCLMETSGYKVTCLDLKSAGIDQSNPNTILTLDEYNAPLIDFLSNLPHDEKVILVGHSAGGLSLTDAIHRFPKRIHLAIYVAANMLKHGFSSDQDFKDLIGYNCLSRLKLVSANPPCLPILMTAIGDPDVSEYGEIADLEYGMGLDEPPTSVIIKEEFRKRILYQMSPKEDSILASMLLRAGPVRAFKGARFEGGKDADSVPRVYIKTLHDHILRPVQQEAMIKRWQPCQVFELESDHSPFFSAPSLLFEVIVKAAATITCN</sequence>
<dbReference type="InterPro" id="IPR000073">
    <property type="entry name" value="AB_hydrolase_1"/>
</dbReference>
<feature type="domain" description="AB hydrolase-1" evidence="2">
    <location>
        <begin position="12"/>
        <end position="276"/>
    </location>
</feature>
<evidence type="ECO:0000313" key="3">
    <source>
        <dbReference type="EMBL" id="RQP03820.1"/>
    </source>
</evidence>
<dbReference type="PANTHER" id="PTHR10992:SF1010">
    <property type="entry name" value="METHYLESTERASE 17-LIKE"/>
    <property type="match status" value="1"/>
</dbReference>
<dbReference type="GO" id="GO:0009696">
    <property type="term" value="P:salicylic acid metabolic process"/>
    <property type="evidence" value="ECO:0000318"/>
    <property type="project" value="GO_Central"/>
</dbReference>
<dbReference type="Pfam" id="PF12697">
    <property type="entry name" value="Abhydrolase_6"/>
    <property type="match status" value="1"/>
</dbReference>
<dbReference type="EMBL" id="CM009308">
    <property type="protein sequence ID" value="RQP03820.1"/>
    <property type="molecule type" value="Genomic_DNA"/>
</dbReference>
<gene>
    <name evidence="3" type="ORF">POPTR_019G131100</name>
</gene>
<dbReference type="Proteomes" id="UP000006729">
    <property type="component" value="Chromosome 19"/>
</dbReference>
<dbReference type="OrthoDB" id="1263307at2759"/>
<dbReference type="PANTHER" id="PTHR10992">
    <property type="entry name" value="METHYLESTERASE FAMILY MEMBER"/>
    <property type="match status" value="1"/>
</dbReference>
<dbReference type="SUPFAM" id="SSF53474">
    <property type="entry name" value="alpha/beta-Hydrolases"/>
    <property type="match status" value="1"/>
</dbReference>
<dbReference type="FunFam" id="3.40.50.1820:FF:000025">
    <property type="entry name" value="putative methylesterase 11, chloroplastic"/>
    <property type="match status" value="1"/>
</dbReference>
<dbReference type="GO" id="GO:0080031">
    <property type="term" value="F:methyl salicylate esterase activity"/>
    <property type="evidence" value="ECO:0000318"/>
    <property type="project" value="GO_Central"/>
</dbReference>
<dbReference type="GO" id="GO:0080030">
    <property type="term" value="F:methyl indole-3-acetate esterase activity"/>
    <property type="evidence" value="ECO:0000318"/>
    <property type="project" value="GO_Central"/>
</dbReference>
<protein>
    <recommendedName>
        <fullName evidence="2">AB hydrolase-1 domain-containing protein</fullName>
    </recommendedName>
</protein>